<dbReference type="CDD" id="cd02064">
    <property type="entry name" value="FAD_synthetase_N"/>
    <property type="match status" value="1"/>
</dbReference>
<keyword evidence="11" id="KW-0511">Multifunctional enzyme</keyword>
<organism evidence="16 17">
    <name type="scientific">Parablautia muri</name>
    <dbReference type="NCBI Taxonomy" id="2320879"/>
    <lineage>
        <taxon>Bacteria</taxon>
        <taxon>Bacillati</taxon>
        <taxon>Bacillota</taxon>
        <taxon>Clostridia</taxon>
        <taxon>Lachnospirales</taxon>
        <taxon>Lachnospiraceae</taxon>
        <taxon>Parablautia</taxon>
    </lineage>
</organism>
<evidence type="ECO:0000259" key="15">
    <source>
        <dbReference type="SMART" id="SM00904"/>
    </source>
</evidence>
<dbReference type="Gene3D" id="2.40.30.30">
    <property type="entry name" value="Riboflavin kinase-like"/>
    <property type="match status" value="1"/>
</dbReference>
<dbReference type="GO" id="GO:0008531">
    <property type="term" value="F:riboflavin kinase activity"/>
    <property type="evidence" value="ECO:0007669"/>
    <property type="project" value="UniProtKB-UniRule"/>
</dbReference>
<comment type="catalytic activity">
    <reaction evidence="13 14">
        <text>FMN + ATP + H(+) = FAD + diphosphate</text>
        <dbReference type="Rhea" id="RHEA:17237"/>
        <dbReference type="ChEBI" id="CHEBI:15378"/>
        <dbReference type="ChEBI" id="CHEBI:30616"/>
        <dbReference type="ChEBI" id="CHEBI:33019"/>
        <dbReference type="ChEBI" id="CHEBI:57692"/>
        <dbReference type="ChEBI" id="CHEBI:58210"/>
        <dbReference type="EC" id="2.7.7.2"/>
    </reaction>
</comment>
<dbReference type="InterPro" id="IPR015865">
    <property type="entry name" value="Riboflavin_kinase_bac/euk"/>
</dbReference>
<evidence type="ECO:0000256" key="12">
    <source>
        <dbReference type="ARBA" id="ARBA00047880"/>
    </source>
</evidence>
<evidence type="ECO:0000313" key="16">
    <source>
        <dbReference type="EMBL" id="NBJ91713.1"/>
    </source>
</evidence>
<keyword evidence="3 14" id="KW-0285">Flavoprotein</keyword>
<evidence type="ECO:0000256" key="7">
    <source>
        <dbReference type="ARBA" id="ARBA00022741"/>
    </source>
</evidence>
<comment type="caution">
    <text evidence="16">The sequence shown here is derived from an EMBL/GenBank/DDBJ whole genome shotgun (WGS) entry which is preliminary data.</text>
</comment>
<evidence type="ECO:0000256" key="5">
    <source>
        <dbReference type="ARBA" id="ARBA00022679"/>
    </source>
</evidence>
<keyword evidence="6 14" id="KW-0548">Nucleotidyltransferase</keyword>
<dbReference type="GO" id="GO:0005524">
    <property type="term" value="F:ATP binding"/>
    <property type="evidence" value="ECO:0007669"/>
    <property type="project" value="UniProtKB-UniRule"/>
</dbReference>
<comment type="pathway">
    <text evidence="2 14">Cofactor biosynthesis; FMN biosynthesis; FMN from riboflavin (ATP route): step 1/1.</text>
</comment>
<evidence type="ECO:0000256" key="9">
    <source>
        <dbReference type="ARBA" id="ARBA00022827"/>
    </source>
</evidence>
<dbReference type="PIRSF" id="PIRSF004491">
    <property type="entry name" value="FAD_Synth"/>
    <property type="match status" value="1"/>
</dbReference>
<name>A0A9X5BDE6_9FIRM</name>
<evidence type="ECO:0000256" key="10">
    <source>
        <dbReference type="ARBA" id="ARBA00022840"/>
    </source>
</evidence>
<evidence type="ECO:0000256" key="11">
    <source>
        <dbReference type="ARBA" id="ARBA00023268"/>
    </source>
</evidence>
<dbReference type="GO" id="GO:0003919">
    <property type="term" value="F:FMN adenylyltransferase activity"/>
    <property type="evidence" value="ECO:0007669"/>
    <property type="project" value="UniProtKB-UniRule"/>
</dbReference>
<evidence type="ECO:0000313" key="17">
    <source>
        <dbReference type="Proteomes" id="UP001154420"/>
    </source>
</evidence>
<dbReference type="EMBL" id="QZDT01000003">
    <property type="protein sequence ID" value="NBJ91713.1"/>
    <property type="molecule type" value="Genomic_DNA"/>
</dbReference>
<gene>
    <name evidence="16" type="ORF">D5281_03675</name>
</gene>
<dbReference type="GO" id="GO:0006747">
    <property type="term" value="P:FAD biosynthetic process"/>
    <property type="evidence" value="ECO:0007669"/>
    <property type="project" value="UniProtKB-UniRule"/>
</dbReference>
<dbReference type="SMART" id="SM00904">
    <property type="entry name" value="Flavokinase"/>
    <property type="match status" value="1"/>
</dbReference>
<keyword evidence="8 14" id="KW-0418">Kinase</keyword>
<dbReference type="Gene3D" id="3.40.50.620">
    <property type="entry name" value="HUPs"/>
    <property type="match status" value="1"/>
</dbReference>
<evidence type="ECO:0000256" key="2">
    <source>
        <dbReference type="ARBA" id="ARBA00005201"/>
    </source>
</evidence>
<feature type="domain" description="Riboflavin kinase" evidence="15">
    <location>
        <begin position="180"/>
        <end position="305"/>
    </location>
</feature>
<evidence type="ECO:0000256" key="14">
    <source>
        <dbReference type="PIRNR" id="PIRNR004491"/>
    </source>
</evidence>
<dbReference type="Pfam" id="PF06574">
    <property type="entry name" value="FAD_syn"/>
    <property type="match status" value="1"/>
</dbReference>
<dbReference type="SUPFAM" id="SSF52374">
    <property type="entry name" value="Nucleotidylyl transferase"/>
    <property type="match status" value="1"/>
</dbReference>
<dbReference type="Proteomes" id="UP001154420">
    <property type="component" value="Unassembled WGS sequence"/>
</dbReference>
<dbReference type="EC" id="2.7.7.2" evidence="14"/>
<keyword evidence="17" id="KW-1185">Reference proteome</keyword>
<sequence length="315" mass="35442">MEIIQDTVDFQLMCRSAVTIGKFDGIHKGHVELLSHILKQKELGLKAVVFTFHPSAAAFFGMAPEAELTTRREKRKMFEDLGIDILIEFPLNKETAATPAEEFVRKILTGQMKAGYIAAGEDLSFGYKGLGNKELLCKLAGELAYQVKIIDKVYYKEQEISSSLVREMVEKGDMPMVNELLGRPYSFEGEVEPGNRLGRRLGMPTVNLYPVKEKLLPPKGVYFSQVTYGERIYQGITNIGQKPTVKADSDVSVETYLYGFQGDLYGKEIVTELLQFKRPEQKFESVEALKRQMERDIQQGADYFTSAGHSPALSK</sequence>
<dbReference type="NCBIfam" id="TIGR00083">
    <property type="entry name" value="ribF"/>
    <property type="match status" value="1"/>
</dbReference>
<keyword evidence="7 14" id="KW-0547">Nucleotide-binding</keyword>
<dbReference type="SUPFAM" id="SSF82114">
    <property type="entry name" value="Riboflavin kinase-like"/>
    <property type="match status" value="1"/>
</dbReference>
<evidence type="ECO:0000256" key="6">
    <source>
        <dbReference type="ARBA" id="ARBA00022695"/>
    </source>
</evidence>
<evidence type="ECO:0000256" key="8">
    <source>
        <dbReference type="ARBA" id="ARBA00022777"/>
    </source>
</evidence>
<comment type="catalytic activity">
    <reaction evidence="12 14">
        <text>riboflavin + ATP = FMN + ADP + H(+)</text>
        <dbReference type="Rhea" id="RHEA:14357"/>
        <dbReference type="ChEBI" id="CHEBI:15378"/>
        <dbReference type="ChEBI" id="CHEBI:30616"/>
        <dbReference type="ChEBI" id="CHEBI:57986"/>
        <dbReference type="ChEBI" id="CHEBI:58210"/>
        <dbReference type="ChEBI" id="CHEBI:456216"/>
        <dbReference type="EC" id="2.7.1.26"/>
    </reaction>
</comment>
<comment type="similarity">
    <text evidence="14">Belongs to the ribF family.</text>
</comment>
<dbReference type="InterPro" id="IPR002606">
    <property type="entry name" value="Riboflavin_kinase_bac"/>
</dbReference>
<dbReference type="OrthoDB" id="9803667at2"/>
<dbReference type="GO" id="GO:0009231">
    <property type="term" value="P:riboflavin biosynthetic process"/>
    <property type="evidence" value="ECO:0007669"/>
    <property type="project" value="InterPro"/>
</dbReference>
<dbReference type="EC" id="2.7.1.26" evidence="14"/>
<dbReference type="Pfam" id="PF01687">
    <property type="entry name" value="Flavokinase"/>
    <property type="match status" value="1"/>
</dbReference>
<dbReference type="PANTHER" id="PTHR22749">
    <property type="entry name" value="RIBOFLAVIN KINASE/FMN ADENYLYLTRANSFERASE"/>
    <property type="match status" value="1"/>
</dbReference>
<evidence type="ECO:0000256" key="3">
    <source>
        <dbReference type="ARBA" id="ARBA00022630"/>
    </source>
</evidence>
<dbReference type="InterPro" id="IPR023468">
    <property type="entry name" value="Riboflavin_kinase"/>
</dbReference>
<dbReference type="GO" id="GO:0009398">
    <property type="term" value="P:FMN biosynthetic process"/>
    <property type="evidence" value="ECO:0007669"/>
    <property type="project" value="UniProtKB-UniRule"/>
</dbReference>
<dbReference type="RefSeq" id="WP_160558789.1">
    <property type="nucleotide sequence ID" value="NZ_QZDT01000003.1"/>
</dbReference>
<dbReference type="InterPro" id="IPR023465">
    <property type="entry name" value="Riboflavin_kinase_dom_sf"/>
</dbReference>
<keyword evidence="10 14" id="KW-0067">ATP-binding</keyword>
<dbReference type="InterPro" id="IPR015864">
    <property type="entry name" value="FAD_synthase"/>
</dbReference>
<proteinExistence type="inferred from homology"/>
<evidence type="ECO:0000256" key="4">
    <source>
        <dbReference type="ARBA" id="ARBA00022643"/>
    </source>
</evidence>
<comment type="pathway">
    <text evidence="1 14">Cofactor biosynthesis; FAD biosynthesis; FAD from FMN: step 1/1.</text>
</comment>
<dbReference type="AlphaFoldDB" id="A0A9X5BDE6"/>
<protein>
    <recommendedName>
        <fullName evidence="14">Riboflavin biosynthesis protein</fullName>
    </recommendedName>
    <domain>
        <recommendedName>
            <fullName evidence="14">Riboflavin kinase</fullName>
            <ecNumber evidence="14">2.7.1.26</ecNumber>
        </recommendedName>
        <alternativeName>
            <fullName evidence="14">Flavokinase</fullName>
        </alternativeName>
    </domain>
    <domain>
        <recommendedName>
            <fullName evidence="14">FMN adenylyltransferase</fullName>
            <ecNumber evidence="14">2.7.7.2</ecNumber>
        </recommendedName>
        <alternativeName>
            <fullName evidence="14">FAD pyrophosphorylase</fullName>
        </alternativeName>
        <alternativeName>
            <fullName evidence="14">FAD synthase</fullName>
        </alternativeName>
    </domain>
</protein>
<keyword evidence="4 14" id="KW-0288">FMN</keyword>
<evidence type="ECO:0000256" key="1">
    <source>
        <dbReference type="ARBA" id="ARBA00004726"/>
    </source>
</evidence>
<keyword evidence="9 14" id="KW-0274">FAD</keyword>
<keyword evidence="5 14" id="KW-0808">Transferase</keyword>
<dbReference type="NCBIfam" id="NF004162">
    <property type="entry name" value="PRK05627.1-5"/>
    <property type="match status" value="1"/>
</dbReference>
<dbReference type="InterPro" id="IPR014729">
    <property type="entry name" value="Rossmann-like_a/b/a_fold"/>
</dbReference>
<reference evidence="16" key="1">
    <citation type="submission" date="2018-09" db="EMBL/GenBank/DDBJ databases">
        <title>Murine metabolic-syndrome-specific gut microbial biobank.</title>
        <authorList>
            <person name="Liu C."/>
        </authorList>
    </citation>
    <scope>NUCLEOTIDE SEQUENCE</scope>
    <source>
        <strain evidence="16">D42-62</strain>
    </source>
</reference>
<dbReference type="PANTHER" id="PTHR22749:SF6">
    <property type="entry name" value="RIBOFLAVIN KINASE"/>
    <property type="match status" value="1"/>
</dbReference>
<evidence type="ECO:0000256" key="13">
    <source>
        <dbReference type="ARBA" id="ARBA00049494"/>
    </source>
</evidence>
<accession>A0A9X5BDE6</accession>